<keyword evidence="2" id="KW-1133">Transmembrane helix</keyword>
<keyword evidence="2" id="KW-0812">Transmembrane</keyword>
<dbReference type="SUPFAM" id="SSF51261">
    <property type="entry name" value="Duplicated hybrid motif"/>
    <property type="match status" value="1"/>
</dbReference>
<evidence type="ECO:0000313" key="4">
    <source>
        <dbReference type="EMBL" id="TCP32242.1"/>
    </source>
</evidence>
<dbReference type="Pfam" id="PF01551">
    <property type="entry name" value="Peptidase_M23"/>
    <property type="match status" value="1"/>
</dbReference>
<proteinExistence type="predicted"/>
<evidence type="ECO:0000256" key="2">
    <source>
        <dbReference type="SAM" id="Phobius"/>
    </source>
</evidence>
<gene>
    <name evidence="4" type="ORF">EV207_101220</name>
</gene>
<name>A0A4R2PB53_9BACL</name>
<protein>
    <submittedName>
        <fullName evidence="4">Stage IV sporulation protein FA</fullName>
    </submittedName>
</protein>
<dbReference type="CDD" id="cd12797">
    <property type="entry name" value="M23_peptidase"/>
    <property type="match status" value="1"/>
</dbReference>
<keyword evidence="2" id="KW-0472">Membrane</keyword>
<dbReference type="GO" id="GO:0004222">
    <property type="term" value="F:metalloendopeptidase activity"/>
    <property type="evidence" value="ECO:0007669"/>
    <property type="project" value="TreeGrafter"/>
</dbReference>
<feature type="region of interest" description="Disordered" evidence="1">
    <location>
        <begin position="1"/>
        <end position="48"/>
    </location>
</feature>
<sequence length="253" mass="28079">MSRIDEIKRRHQNRKKEGRSRYPLNGDSSDSYDHHPPEPRPDRGDSEGPHPLFRTNIFILKCMVAACLVLAVGIVYKQSGASFKPIQTAVASSLSNDFKFARVSNWYEDIFGKPMAFLPVIGGKEDKAAEKEKKGADFAAPVSGRVQEFSKAKKGVMVRTAANSSVTAVQDGLVTFVGKKDETGETVVIQHSDGTESWYGKLSEVNVKNYDFVKKGQKIGKVSDAEKGKSGSFYFALKEDKKFIDPVQVFKFE</sequence>
<dbReference type="PANTHER" id="PTHR21666:SF274">
    <property type="entry name" value="STAGE IV SPORULATION PROTEIN FA"/>
    <property type="match status" value="1"/>
</dbReference>
<comment type="caution">
    <text evidence="4">The sequence shown here is derived from an EMBL/GenBank/DDBJ whole genome shotgun (WGS) entry which is preliminary data.</text>
</comment>
<evidence type="ECO:0000259" key="3">
    <source>
        <dbReference type="Pfam" id="PF01551"/>
    </source>
</evidence>
<dbReference type="Gene3D" id="2.70.70.10">
    <property type="entry name" value="Glucose Permease (Domain IIA)"/>
    <property type="match status" value="1"/>
</dbReference>
<dbReference type="RefSeq" id="WP_132742737.1">
    <property type="nucleotide sequence ID" value="NZ_SLXK01000001.1"/>
</dbReference>
<accession>A0A4R2PB53</accession>
<dbReference type="Proteomes" id="UP000295416">
    <property type="component" value="Unassembled WGS sequence"/>
</dbReference>
<dbReference type="InterPro" id="IPR050570">
    <property type="entry name" value="Cell_wall_metabolism_enzyme"/>
</dbReference>
<feature type="compositionally biased region" description="Basic and acidic residues" evidence="1">
    <location>
        <begin position="31"/>
        <end position="48"/>
    </location>
</feature>
<feature type="transmembrane region" description="Helical" evidence="2">
    <location>
        <begin position="58"/>
        <end position="76"/>
    </location>
</feature>
<reference evidence="4 5" key="1">
    <citation type="submission" date="2019-03" db="EMBL/GenBank/DDBJ databases">
        <title>Genomic Encyclopedia of Type Strains, Phase IV (KMG-IV): sequencing the most valuable type-strain genomes for metagenomic binning, comparative biology and taxonomic classification.</title>
        <authorList>
            <person name="Goeker M."/>
        </authorList>
    </citation>
    <scope>NUCLEOTIDE SEQUENCE [LARGE SCALE GENOMIC DNA]</scope>
    <source>
        <strain evidence="4 5">DSM 19377</strain>
    </source>
</reference>
<feature type="compositionally biased region" description="Basic residues" evidence="1">
    <location>
        <begin position="9"/>
        <end position="18"/>
    </location>
</feature>
<dbReference type="InterPro" id="IPR016047">
    <property type="entry name" value="M23ase_b-sheet_dom"/>
</dbReference>
<dbReference type="EMBL" id="SLXK01000001">
    <property type="protein sequence ID" value="TCP32242.1"/>
    <property type="molecule type" value="Genomic_DNA"/>
</dbReference>
<dbReference type="AlphaFoldDB" id="A0A4R2PB53"/>
<evidence type="ECO:0000313" key="5">
    <source>
        <dbReference type="Proteomes" id="UP000295416"/>
    </source>
</evidence>
<dbReference type="InterPro" id="IPR011055">
    <property type="entry name" value="Dup_hybrid_motif"/>
</dbReference>
<evidence type="ECO:0000256" key="1">
    <source>
        <dbReference type="SAM" id="MobiDB-lite"/>
    </source>
</evidence>
<dbReference type="OrthoDB" id="2986589at2"/>
<dbReference type="PANTHER" id="PTHR21666">
    <property type="entry name" value="PEPTIDASE-RELATED"/>
    <property type="match status" value="1"/>
</dbReference>
<organism evidence="4 5">
    <name type="scientific">Scopulibacillus darangshiensis</name>
    <dbReference type="NCBI Taxonomy" id="442528"/>
    <lineage>
        <taxon>Bacteria</taxon>
        <taxon>Bacillati</taxon>
        <taxon>Bacillota</taxon>
        <taxon>Bacilli</taxon>
        <taxon>Bacillales</taxon>
        <taxon>Sporolactobacillaceae</taxon>
        <taxon>Scopulibacillus</taxon>
    </lineage>
</organism>
<feature type="domain" description="M23ase beta-sheet core" evidence="3">
    <location>
        <begin position="153"/>
        <end position="246"/>
    </location>
</feature>
<keyword evidence="5" id="KW-1185">Reference proteome</keyword>